<dbReference type="Pfam" id="PF04985">
    <property type="entry name" value="Phage_tube"/>
    <property type="match status" value="1"/>
</dbReference>
<evidence type="ECO:0000313" key="1">
    <source>
        <dbReference type="EMBL" id="QPS10295.1"/>
    </source>
</evidence>
<protein>
    <submittedName>
        <fullName evidence="1">Phage major tail tube protein</fullName>
    </submittedName>
</protein>
<accession>A0A7T2W2L2</accession>
<sequence>MGLPRKLKNFATFIDGENYMGEMPEVTLPTLTRKMEEYRAGGMNGPIDLDMGQDKMEAELKAAGFVKGLLKQWGAAKHDAVLLRFAGSLQTDDSEAIEAVEAVMRGRITEMDPGSSKAGEMVEQTYKYSLSYFKLVMAGETVLEIDLVNLIEKVYGVDRMAETRTALGI</sequence>
<dbReference type="RefSeq" id="WP_197956849.1">
    <property type="nucleotide sequence ID" value="NZ_CP065668.1"/>
</dbReference>
<organism evidence="1 2">
    <name type="scientific">Delftia acidovorans</name>
    <name type="common">Pseudomonas acidovorans</name>
    <name type="synonym">Comamonas acidovorans</name>
    <dbReference type="NCBI Taxonomy" id="80866"/>
    <lineage>
        <taxon>Bacteria</taxon>
        <taxon>Pseudomonadati</taxon>
        <taxon>Pseudomonadota</taxon>
        <taxon>Betaproteobacteria</taxon>
        <taxon>Burkholderiales</taxon>
        <taxon>Comamonadaceae</taxon>
        <taxon>Delftia</taxon>
    </lineage>
</organism>
<dbReference type="InterPro" id="IPR006498">
    <property type="entry name" value="Tail_tube"/>
</dbReference>
<name>A0A7T2W2L2_DELAC</name>
<dbReference type="NCBIfam" id="TIGR01611">
    <property type="entry name" value="tail_tube"/>
    <property type="match status" value="1"/>
</dbReference>
<proteinExistence type="predicted"/>
<dbReference type="EMBL" id="CP065668">
    <property type="protein sequence ID" value="QPS10295.1"/>
    <property type="molecule type" value="Genomic_DNA"/>
</dbReference>
<reference evidence="1 2" key="1">
    <citation type="submission" date="2020-12" db="EMBL/GenBank/DDBJ databases">
        <title>FDA dAtabase for Regulatory Grade micrObial Sequences (FDA-ARGOS): Supporting development and validation of Infectious Disease Dx tests.</title>
        <authorList>
            <person name="Sproer C."/>
            <person name="Gronow S."/>
            <person name="Severitt S."/>
            <person name="Schroder I."/>
            <person name="Tallon L."/>
            <person name="Sadzewicz L."/>
            <person name="Zhao X."/>
            <person name="Boylan J."/>
            <person name="Ott S."/>
            <person name="Bowen H."/>
            <person name="Vavikolanu K."/>
            <person name="Mehta A."/>
            <person name="Aluvathingal J."/>
            <person name="Nadendla S."/>
            <person name="Lowell S."/>
            <person name="Myers T."/>
            <person name="Yan Y."/>
            <person name="Sichtig H."/>
        </authorList>
    </citation>
    <scope>NUCLEOTIDE SEQUENCE [LARGE SCALE GENOMIC DNA]</scope>
    <source>
        <strain evidence="1 2">FDAARGOS_909</strain>
    </source>
</reference>
<dbReference type="Proteomes" id="UP000594778">
    <property type="component" value="Chromosome"/>
</dbReference>
<dbReference type="AlphaFoldDB" id="A0A7T2W2L2"/>
<evidence type="ECO:0000313" key="2">
    <source>
        <dbReference type="Proteomes" id="UP000594778"/>
    </source>
</evidence>
<gene>
    <name evidence="1" type="ORF">I6G66_09985</name>
</gene>